<dbReference type="EMBL" id="PQGG01000005">
    <property type="protein sequence ID" value="POP54489.1"/>
    <property type="molecule type" value="Genomic_DNA"/>
</dbReference>
<keyword evidence="2" id="KW-0503">Monooxygenase</keyword>
<evidence type="ECO:0000313" key="5">
    <source>
        <dbReference type="Proteomes" id="UP000237222"/>
    </source>
</evidence>
<organism evidence="4 5">
    <name type="scientific">Zhongshania marina</name>
    <dbReference type="NCBI Taxonomy" id="2304603"/>
    <lineage>
        <taxon>Bacteria</taxon>
        <taxon>Pseudomonadati</taxon>
        <taxon>Pseudomonadota</taxon>
        <taxon>Gammaproteobacteria</taxon>
        <taxon>Cellvibrionales</taxon>
        <taxon>Spongiibacteraceae</taxon>
        <taxon>Zhongshania</taxon>
    </lineage>
</organism>
<evidence type="ECO:0000259" key="3">
    <source>
        <dbReference type="Pfam" id="PF04945"/>
    </source>
</evidence>
<dbReference type="InterPro" id="IPR012348">
    <property type="entry name" value="RNR-like"/>
</dbReference>
<sequence length="529" mass="62105">MANGKKLNLKQNYSMLTKGLDWEPSYQKKQDIFPQLEFEGIKIHDWSNWEDPFRLTIDAYWKYQGEKEKKLYAIIDAFQQNNGQFNVTDARYVQALKIFINAVVGLEYNAWRGFSRLGREFGAASPRIAAQMQAIDEMRHATTQTHACSHYARFFEGMGNAPYQFDRTWYLSIPKSFFEDACSSGPFEFVVAISFAFEYVLTNLVFMPWMSGAAYNGDMSTVSFGFSAQSDEARHMTLGLEVIKFLLEQDPDNVPIVQKWIDKWFWRAYRVLSLVATMMDYMLPKRVMSWDEAWTIYYEENGGALFADLARYGIKPPRDADVTIKEKERLSHEMWSIFYANRDVVGFPLWLPSQEEMNWMSEKYPNTFDKYYRPRFEYWKELEDNGTPFTNTTLPQLCQVCQWPCLFTEPDDPTEFSHHQTEYKDEHFQFCSDGCQHIFENEPEKYIQAWLPVHEIYKGNCILDDVDPESPDYNPMVEAIRYMGLKPGIDGGLFKEHNDAMNWEKWTERPSNIHNQPATDFVRKTGSDK</sequence>
<dbReference type="InterPro" id="IPR009078">
    <property type="entry name" value="Ferritin-like_SF"/>
</dbReference>
<name>A0A2S4HKL4_9GAMM</name>
<reference evidence="4" key="1">
    <citation type="submission" date="2018-01" db="EMBL/GenBank/DDBJ databases">
        <authorList>
            <person name="Yu X.-D."/>
        </authorList>
    </citation>
    <scope>NUCLEOTIDE SEQUENCE</scope>
    <source>
        <strain evidence="4">ZX-21</strain>
    </source>
</reference>
<comment type="caution">
    <text evidence="4">The sequence shown here is derived from an EMBL/GenBank/DDBJ whole genome shotgun (WGS) entry which is preliminary data.</text>
</comment>
<proteinExistence type="predicted"/>
<feature type="domain" description="YHS" evidence="3">
    <location>
        <begin position="408"/>
        <end position="450"/>
    </location>
</feature>
<dbReference type="Gene3D" id="1.10.620.20">
    <property type="entry name" value="Ribonucleotide Reductase, subunit A"/>
    <property type="match status" value="1"/>
</dbReference>
<evidence type="ECO:0000256" key="2">
    <source>
        <dbReference type="ARBA" id="ARBA00023033"/>
    </source>
</evidence>
<gene>
    <name evidence="4" type="ORF">C0068_01510</name>
</gene>
<dbReference type="SUPFAM" id="SSF47240">
    <property type="entry name" value="Ferritin-like"/>
    <property type="match status" value="1"/>
</dbReference>
<dbReference type="Pfam" id="PF04945">
    <property type="entry name" value="YHS"/>
    <property type="match status" value="1"/>
</dbReference>
<evidence type="ECO:0000313" key="4">
    <source>
        <dbReference type="EMBL" id="POP54489.1"/>
    </source>
</evidence>
<dbReference type="InterPro" id="IPR007029">
    <property type="entry name" value="YHS_dom"/>
</dbReference>
<keyword evidence="1" id="KW-0560">Oxidoreductase</keyword>
<dbReference type="Proteomes" id="UP000237222">
    <property type="component" value="Unassembled WGS sequence"/>
</dbReference>
<evidence type="ECO:0000256" key="1">
    <source>
        <dbReference type="ARBA" id="ARBA00023002"/>
    </source>
</evidence>
<dbReference type="InterPro" id="IPR003430">
    <property type="entry name" value="Phenol_Hydrox"/>
</dbReference>
<dbReference type="RefSeq" id="WP_103682730.1">
    <property type="nucleotide sequence ID" value="NZ_PQGG01000005.1"/>
</dbReference>
<dbReference type="Pfam" id="PF02332">
    <property type="entry name" value="Phenol_Hydrox"/>
    <property type="match status" value="1"/>
</dbReference>
<dbReference type="OrthoDB" id="8521924at2"/>
<accession>A0A2S4HKL4</accession>
<dbReference type="AlphaFoldDB" id="A0A2S4HKL4"/>
<dbReference type="GO" id="GO:0004497">
    <property type="term" value="F:monooxygenase activity"/>
    <property type="evidence" value="ECO:0007669"/>
    <property type="project" value="UniProtKB-KW"/>
</dbReference>
<protein>
    <submittedName>
        <fullName evidence="4">Phenol 2-monooxygenase</fullName>
    </submittedName>
</protein>